<gene>
    <name evidence="2" type="ORF">Cgig2_032898</name>
</gene>
<dbReference type="Proteomes" id="UP001153076">
    <property type="component" value="Unassembled WGS sequence"/>
</dbReference>
<name>A0A9Q1JXE7_9CARY</name>
<keyword evidence="1" id="KW-0812">Transmembrane</keyword>
<protein>
    <submittedName>
        <fullName evidence="2">Uncharacterized protein</fullName>
    </submittedName>
</protein>
<keyword evidence="3" id="KW-1185">Reference proteome</keyword>
<feature type="transmembrane region" description="Helical" evidence="1">
    <location>
        <begin position="64"/>
        <end position="85"/>
    </location>
</feature>
<keyword evidence="1" id="KW-1133">Transmembrane helix</keyword>
<reference evidence="2" key="1">
    <citation type="submission" date="2022-04" db="EMBL/GenBank/DDBJ databases">
        <title>Carnegiea gigantea Genome sequencing and assembly v2.</title>
        <authorList>
            <person name="Copetti D."/>
            <person name="Sanderson M.J."/>
            <person name="Burquez A."/>
            <person name="Wojciechowski M.F."/>
        </authorList>
    </citation>
    <scope>NUCLEOTIDE SEQUENCE</scope>
    <source>
        <strain evidence="2">SGP5-SGP5p</strain>
        <tissue evidence="2">Aerial part</tissue>
    </source>
</reference>
<organism evidence="2 3">
    <name type="scientific">Carnegiea gigantea</name>
    <dbReference type="NCBI Taxonomy" id="171969"/>
    <lineage>
        <taxon>Eukaryota</taxon>
        <taxon>Viridiplantae</taxon>
        <taxon>Streptophyta</taxon>
        <taxon>Embryophyta</taxon>
        <taxon>Tracheophyta</taxon>
        <taxon>Spermatophyta</taxon>
        <taxon>Magnoliopsida</taxon>
        <taxon>eudicotyledons</taxon>
        <taxon>Gunneridae</taxon>
        <taxon>Pentapetalae</taxon>
        <taxon>Caryophyllales</taxon>
        <taxon>Cactineae</taxon>
        <taxon>Cactaceae</taxon>
        <taxon>Cactoideae</taxon>
        <taxon>Echinocereeae</taxon>
        <taxon>Carnegiea</taxon>
    </lineage>
</organism>
<dbReference type="AlphaFoldDB" id="A0A9Q1JXE7"/>
<keyword evidence="1" id="KW-0472">Membrane</keyword>
<accession>A0A9Q1JXE7</accession>
<dbReference type="OrthoDB" id="1746852at2759"/>
<proteinExistence type="predicted"/>
<sequence length="209" mass="23620">MFNPIRIVRLPLQFRDKVKSKSLKVDFLVVYVPTVPTLHRVKVVIAPYLLRIQYESNAGTVESLVFLIPLVLLEFLWLIIFRILVHRLFVIKDDLIRTLAGSSHSLLVLNIPHSGFKIPTPSFEMPGASSWRLKAIPCLKNHCLWPLVLNHETRVNNASSTSKMTIPRKSTWSVDKGNAKAYESTLNECPTKIVATIARGYAEGISYAI</sequence>
<evidence type="ECO:0000256" key="1">
    <source>
        <dbReference type="SAM" id="Phobius"/>
    </source>
</evidence>
<evidence type="ECO:0000313" key="3">
    <source>
        <dbReference type="Proteomes" id="UP001153076"/>
    </source>
</evidence>
<comment type="caution">
    <text evidence="2">The sequence shown here is derived from an EMBL/GenBank/DDBJ whole genome shotgun (WGS) entry which is preliminary data.</text>
</comment>
<dbReference type="EMBL" id="JAKOGI010000596">
    <property type="protein sequence ID" value="KAJ8432617.1"/>
    <property type="molecule type" value="Genomic_DNA"/>
</dbReference>
<evidence type="ECO:0000313" key="2">
    <source>
        <dbReference type="EMBL" id="KAJ8432617.1"/>
    </source>
</evidence>